<keyword evidence="2" id="KW-0812">Transmembrane</keyword>
<gene>
    <name evidence="4" type="ORF">GFSPODELE1_LOCUS8975</name>
</gene>
<evidence type="ECO:0000256" key="2">
    <source>
        <dbReference type="SAM" id="Phobius"/>
    </source>
</evidence>
<sequence length="731" mass="82495">MSRRQSRNDLKEPVRRSGSHGRIANSIKSGLDKLTRATPRTSREFGAALREAVVSNQPYPTSLNDTSGQHPVLAHDATALDVNEKATMPPTAMKGSQDTRKAAKQNSQEGWMKVSRLLQDYDDRRIRRIKDDIDTLLVFAGLFSAVLTAFVIESYQLLQDDFTETTARILLQVSLQLNSLTINNGFINSTAPVAAITTFIPESSSVRVNIFWFLSLFLSLTTASLGIFVKQWWRSYSEHNDEDPQSYIRLRFFRSQGMEKWRVEQIGSILPSILQFALILFFVGLIDFLNTLNPIVGWTIAGFILCWFFLVLLITVAPAFSSICPYRILLLKGTWTKVRWGVYTAYNCMSYGFTKLTSSLTRNLSPTNKSDTRHTALRLFVSPRRWLKQQLECQVAKPVMEWYICRVPHHNPQEESDIHNDQTHDHGLLAACDMVVSNDVVLKAVGQCLADLPLSSALSCIKNLIVHRSNSADPKAIGRPFADAALYSSDPLFKDFENPTCCEQPLRVWRLPGEVSNIAPSYFVSMVHLMHEEVETAWTMTSTNPAMEEPIRWRDGMDQGLTFLLSNVTTGSEQAIGILVGRLFALGTTAAERTLEVLVRTVRWDGLGVYPQLPKLSYTDSNSLKNMLMAACAVVDSADTDVILPPDFVIAHLHSGRLVELYAIVLVFISQSPVAHIRKYDKFFVELQQRLGETMQLYGEVAFARLWDRKRSWYAKARYNGAIPTCYLHET</sequence>
<feature type="transmembrane region" description="Helical" evidence="2">
    <location>
        <begin position="268"/>
        <end position="289"/>
    </location>
</feature>
<evidence type="ECO:0000256" key="1">
    <source>
        <dbReference type="SAM" id="MobiDB-lite"/>
    </source>
</evidence>
<feature type="compositionally biased region" description="Basic and acidic residues" evidence="1">
    <location>
        <begin position="1"/>
        <end position="15"/>
    </location>
</feature>
<reference evidence="5" key="1">
    <citation type="submission" date="2024-04" db="EMBL/GenBank/DDBJ databases">
        <authorList>
            <person name="Shaw F."/>
            <person name="Minotto A."/>
        </authorList>
    </citation>
    <scope>NUCLEOTIDE SEQUENCE [LARGE SCALE GENOMIC DNA]</scope>
</reference>
<evidence type="ECO:0000313" key="5">
    <source>
        <dbReference type="Proteomes" id="UP001497453"/>
    </source>
</evidence>
<feature type="region of interest" description="Disordered" evidence="1">
    <location>
        <begin position="1"/>
        <end position="38"/>
    </location>
</feature>
<keyword evidence="5" id="KW-1185">Reference proteome</keyword>
<evidence type="ECO:0000313" key="4">
    <source>
        <dbReference type="EMBL" id="CAL1712752.1"/>
    </source>
</evidence>
<feature type="transmembrane region" description="Helical" evidence="2">
    <location>
        <begin position="133"/>
        <end position="152"/>
    </location>
</feature>
<evidence type="ECO:0000259" key="3">
    <source>
        <dbReference type="Pfam" id="PF20153"/>
    </source>
</evidence>
<dbReference type="EMBL" id="OZ037950">
    <property type="protein sequence ID" value="CAL1712752.1"/>
    <property type="molecule type" value="Genomic_DNA"/>
</dbReference>
<proteinExistence type="predicted"/>
<accession>A0ABP1E0N4</accession>
<organism evidence="4 5">
    <name type="scientific">Somion occarium</name>
    <dbReference type="NCBI Taxonomy" id="3059160"/>
    <lineage>
        <taxon>Eukaryota</taxon>
        <taxon>Fungi</taxon>
        <taxon>Dikarya</taxon>
        <taxon>Basidiomycota</taxon>
        <taxon>Agaricomycotina</taxon>
        <taxon>Agaricomycetes</taxon>
        <taxon>Polyporales</taxon>
        <taxon>Cerrenaceae</taxon>
        <taxon>Somion</taxon>
    </lineage>
</organism>
<feature type="domain" description="DUF6535" evidence="3">
    <location>
        <begin position="111"/>
        <end position="289"/>
    </location>
</feature>
<feature type="region of interest" description="Disordered" evidence="1">
    <location>
        <begin position="87"/>
        <end position="108"/>
    </location>
</feature>
<keyword evidence="2" id="KW-0472">Membrane</keyword>
<protein>
    <recommendedName>
        <fullName evidence="3">DUF6535 domain-containing protein</fullName>
    </recommendedName>
</protein>
<name>A0ABP1E0N4_9APHY</name>
<feature type="transmembrane region" description="Helical" evidence="2">
    <location>
        <begin position="210"/>
        <end position="229"/>
    </location>
</feature>
<feature type="transmembrane region" description="Helical" evidence="2">
    <location>
        <begin position="295"/>
        <end position="320"/>
    </location>
</feature>
<dbReference type="Proteomes" id="UP001497453">
    <property type="component" value="Chromosome 7"/>
</dbReference>
<dbReference type="Pfam" id="PF20153">
    <property type="entry name" value="DUF6535"/>
    <property type="match status" value="1"/>
</dbReference>
<keyword evidence="2" id="KW-1133">Transmembrane helix</keyword>
<dbReference type="InterPro" id="IPR045338">
    <property type="entry name" value="DUF6535"/>
</dbReference>